<evidence type="ECO:0000313" key="3">
    <source>
        <dbReference type="Proteomes" id="UP000053477"/>
    </source>
</evidence>
<dbReference type="InParanoid" id="A0A0H2RID1"/>
<feature type="transmembrane region" description="Helical" evidence="1">
    <location>
        <begin position="63"/>
        <end position="81"/>
    </location>
</feature>
<dbReference type="OrthoDB" id="3350812at2759"/>
<dbReference type="Proteomes" id="UP000053477">
    <property type="component" value="Unassembled WGS sequence"/>
</dbReference>
<dbReference type="AlphaFoldDB" id="A0A0H2RID1"/>
<evidence type="ECO:0000256" key="1">
    <source>
        <dbReference type="SAM" id="Phobius"/>
    </source>
</evidence>
<organism evidence="2 3">
    <name type="scientific">Schizopora paradoxa</name>
    <dbReference type="NCBI Taxonomy" id="27342"/>
    <lineage>
        <taxon>Eukaryota</taxon>
        <taxon>Fungi</taxon>
        <taxon>Dikarya</taxon>
        <taxon>Basidiomycota</taxon>
        <taxon>Agaricomycotina</taxon>
        <taxon>Agaricomycetes</taxon>
        <taxon>Hymenochaetales</taxon>
        <taxon>Schizoporaceae</taxon>
        <taxon>Schizopora</taxon>
    </lineage>
</organism>
<sequence>MSSLQCVITGLRYRYKLRRRGEIHLEVPIIGGEMPLYHVSILRFRRNVFLPPTLTPKGCHDNFVPIPWLLAVGVVSSEAILITRTFAIYGRSYIILAYLVCMRIATVIPSLKLCNEWNKGMKYLDSPFPTLAPCLPKPNKNVKLWLDFLFIAIFDCHIVGLTLFKAYQQWRYGLTKHRLITTIYRDGIGYFIVLFMVSTTNVTFLNTERNNLYFDFFILFQRIMYAILASRIVINVRKAASPAVDVDIDTSGEDPISFGRRGTTGTGGSLSALAVATVSHKHVETGFEMDWSPDGKIHHENRYS</sequence>
<feature type="transmembrane region" description="Helical" evidence="1">
    <location>
        <begin position="212"/>
        <end position="234"/>
    </location>
</feature>
<proteinExistence type="predicted"/>
<gene>
    <name evidence="2" type="ORF">SCHPADRAFT_456567</name>
</gene>
<feature type="transmembrane region" description="Helical" evidence="1">
    <location>
        <begin position="145"/>
        <end position="167"/>
    </location>
</feature>
<keyword evidence="3" id="KW-1185">Reference proteome</keyword>
<feature type="transmembrane region" description="Helical" evidence="1">
    <location>
        <begin position="188"/>
        <end position="206"/>
    </location>
</feature>
<dbReference type="EMBL" id="KQ085993">
    <property type="protein sequence ID" value="KLO11735.1"/>
    <property type="molecule type" value="Genomic_DNA"/>
</dbReference>
<reference evidence="2 3" key="1">
    <citation type="submission" date="2015-04" db="EMBL/GenBank/DDBJ databases">
        <title>Complete genome sequence of Schizopora paradoxa KUC8140, a cosmopolitan wood degrader in East Asia.</title>
        <authorList>
            <consortium name="DOE Joint Genome Institute"/>
            <person name="Min B."/>
            <person name="Park H."/>
            <person name="Jang Y."/>
            <person name="Kim J.-J."/>
            <person name="Kim K.H."/>
            <person name="Pangilinan J."/>
            <person name="Lipzen A."/>
            <person name="Riley R."/>
            <person name="Grigoriev I.V."/>
            <person name="Spatafora J.W."/>
            <person name="Choi I.-G."/>
        </authorList>
    </citation>
    <scope>NUCLEOTIDE SEQUENCE [LARGE SCALE GENOMIC DNA]</scope>
    <source>
        <strain evidence="2 3">KUC8140</strain>
    </source>
</reference>
<name>A0A0H2RID1_9AGAM</name>
<accession>A0A0H2RID1</accession>
<keyword evidence="1" id="KW-1133">Transmembrane helix</keyword>
<keyword evidence="1" id="KW-0472">Membrane</keyword>
<evidence type="ECO:0000313" key="2">
    <source>
        <dbReference type="EMBL" id="KLO11735.1"/>
    </source>
</evidence>
<protein>
    <submittedName>
        <fullName evidence="2">Uncharacterized protein</fullName>
    </submittedName>
</protein>
<keyword evidence="1" id="KW-0812">Transmembrane</keyword>
<feature type="transmembrane region" description="Helical" evidence="1">
    <location>
        <begin position="93"/>
        <end position="111"/>
    </location>
</feature>